<dbReference type="InterPro" id="IPR004276">
    <property type="entry name" value="GlycoTrans_28_N"/>
</dbReference>
<comment type="similarity">
    <text evidence="10">Belongs to the glycosyltransferase 28 family. MurG subfamily.</text>
</comment>
<dbReference type="Pfam" id="PF04101">
    <property type="entry name" value="Glyco_tran_28_C"/>
    <property type="match status" value="1"/>
</dbReference>
<dbReference type="GO" id="GO:0005975">
    <property type="term" value="P:carbohydrate metabolic process"/>
    <property type="evidence" value="ECO:0007669"/>
    <property type="project" value="InterPro"/>
</dbReference>
<keyword evidence="4 10" id="KW-0808">Transferase</keyword>
<dbReference type="GO" id="GO:0008360">
    <property type="term" value="P:regulation of cell shape"/>
    <property type="evidence" value="ECO:0007669"/>
    <property type="project" value="UniProtKB-KW"/>
</dbReference>
<feature type="binding site" evidence="10">
    <location>
        <position position="172"/>
    </location>
    <ligand>
        <name>UDP-N-acetyl-alpha-D-glucosamine</name>
        <dbReference type="ChEBI" id="CHEBI:57705"/>
    </ligand>
</feature>
<dbReference type="HAMAP" id="MF_00033">
    <property type="entry name" value="MurG"/>
    <property type="match status" value="1"/>
</dbReference>
<feature type="domain" description="Glycosyl transferase family 28 C-terminal" evidence="12">
    <location>
        <begin position="198"/>
        <end position="370"/>
    </location>
</feature>
<dbReference type="Gene3D" id="3.40.50.2000">
    <property type="entry name" value="Glycogen Phosphorylase B"/>
    <property type="match status" value="2"/>
</dbReference>
<keyword evidence="1 10" id="KW-1003">Cell membrane</keyword>
<evidence type="ECO:0000256" key="2">
    <source>
        <dbReference type="ARBA" id="ARBA00022618"/>
    </source>
</evidence>
<feature type="binding site" evidence="10">
    <location>
        <position position="204"/>
    </location>
    <ligand>
        <name>UDP-N-acetyl-alpha-D-glucosamine</name>
        <dbReference type="ChEBI" id="CHEBI:57705"/>
    </ligand>
</feature>
<evidence type="ECO:0000256" key="9">
    <source>
        <dbReference type="ARBA" id="ARBA00023316"/>
    </source>
</evidence>
<sequence length="380" mass="41145">MAKKLRIAFAGGGSGGHVYPIVAVAEALKEQAHAAGTELELHYYGANDRFRMDIERQGIKFHSLLTGKLRRYASILTIIDIPKIFLGFFQALFKIYFLMPDAVFSKGGPGAFPVVMAAWFYKIPIVIHESDSAPGLTTLASARFARKIALSFEETVPYFNPRKIVLSGNPVRQELLTNRLSQDEAKRKLGFDPAKPLLFVTGGSQGAAKLNEFVILNLDTFLPLMQVLHQTGPDQFLEIRKLAEAEVVGLPTTLSTQSRYEPLGYMDPDQTKDALSAADIVLARAGSGSIFEAAAFGKPLILVPLASAARDHQNENALAYARKGGAVVIEEPNLNISIFLSELKRIMGDAAVLQAMGQAATAFAKPEAAKMIAAAVLEVA</sequence>
<dbReference type="GO" id="GO:0051301">
    <property type="term" value="P:cell division"/>
    <property type="evidence" value="ECO:0007669"/>
    <property type="project" value="UniProtKB-KW"/>
</dbReference>
<dbReference type="EMBL" id="MHKX01000019">
    <property type="protein sequence ID" value="OGY97978.1"/>
    <property type="molecule type" value="Genomic_DNA"/>
</dbReference>
<organism evidence="13 14">
    <name type="scientific">Candidatus Liptonbacteria bacterium RIFCSPHIGHO2_01_FULL_57_28</name>
    <dbReference type="NCBI Taxonomy" id="1798647"/>
    <lineage>
        <taxon>Bacteria</taxon>
        <taxon>Candidatus Liptoniibacteriota</taxon>
    </lineage>
</organism>
<evidence type="ECO:0000256" key="6">
    <source>
        <dbReference type="ARBA" id="ARBA00022984"/>
    </source>
</evidence>
<evidence type="ECO:0000256" key="5">
    <source>
        <dbReference type="ARBA" id="ARBA00022960"/>
    </source>
</evidence>
<dbReference type="UniPathway" id="UPA00219"/>
<dbReference type="GO" id="GO:0009252">
    <property type="term" value="P:peptidoglycan biosynthetic process"/>
    <property type="evidence" value="ECO:0007669"/>
    <property type="project" value="UniProtKB-UniRule"/>
</dbReference>
<dbReference type="GO" id="GO:0051991">
    <property type="term" value="F:UDP-N-acetyl-D-glucosamine:N-acetylmuramoyl-L-alanyl-D-glutamyl-meso-2,6-diaminopimelyl-D-alanyl-D-alanine-diphosphoundecaprenol 4-beta-N-acetylglucosaminlytransferase activity"/>
    <property type="evidence" value="ECO:0007669"/>
    <property type="project" value="RHEA"/>
</dbReference>
<keyword evidence="8 10" id="KW-0131">Cell cycle</keyword>
<name>A0A1G2C9B3_9BACT</name>
<gene>
    <name evidence="10" type="primary">murG</name>
    <name evidence="13" type="ORF">A2855_02370</name>
</gene>
<dbReference type="Proteomes" id="UP000179059">
    <property type="component" value="Unassembled WGS sequence"/>
</dbReference>
<protein>
    <recommendedName>
        <fullName evidence="10">UDP-N-acetylglucosamine--N-acetylmuramyl-(pentapeptide) pyrophosphoryl-undecaprenol N-acetylglucosamine transferase</fullName>
        <ecNumber evidence="10">2.4.1.227</ecNumber>
    </recommendedName>
    <alternativeName>
        <fullName evidence="10">Undecaprenyl-PP-MurNAc-pentapeptide-UDPGlcNAc GlcNAc transferase</fullName>
    </alternativeName>
</protein>
<evidence type="ECO:0000256" key="3">
    <source>
        <dbReference type="ARBA" id="ARBA00022676"/>
    </source>
</evidence>
<dbReference type="Pfam" id="PF03033">
    <property type="entry name" value="Glyco_transf_28"/>
    <property type="match status" value="1"/>
</dbReference>
<comment type="function">
    <text evidence="10">Cell wall formation. Catalyzes the transfer of a GlcNAc subunit on undecaprenyl-pyrophosphoryl-MurNAc-pentapeptide (lipid intermediate I) to form undecaprenyl-pyrophosphoryl-MurNAc-(pentapeptide)GlcNAc (lipid intermediate II).</text>
</comment>
<keyword evidence="9 10" id="KW-0961">Cell wall biogenesis/degradation</keyword>
<feature type="binding site" evidence="10">
    <location>
        <position position="313"/>
    </location>
    <ligand>
        <name>UDP-N-acetyl-alpha-D-glucosamine</name>
        <dbReference type="ChEBI" id="CHEBI:57705"/>
    </ligand>
</feature>
<dbReference type="InterPro" id="IPR007235">
    <property type="entry name" value="Glyco_trans_28_C"/>
</dbReference>
<comment type="caution">
    <text evidence="13">The sequence shown here is derived from an EMBL/GenBank/DDBJ whole genome shotgun (WGS) entry which is preliminary data.</text>
</comment>
<evidence type="ECO:0000313" key="13">
    <source>
        <dbReference type="EMBL" id="OGY97978.1"/>
    </source>
</evidence>
<dbReference type="AlphaFoldDB" id="A0A1G2C9B3"/>
<keyword evidence="7 10" id="KW-0472">Membrane</keyword>
<feature type="binding site" evidence="10">
    <location>
        <begin position="14"/>
        <end position="16"/>
    </location>
    <ligand>
        <name>UDP-N-acetyl-alpha-D-glucosamine</name>
        <dbReference type="ChEBI" id="CHEBI:57705"/>
    </ligand>
</feature>
<feature type="domain" description="Glycosyltransferase family 28 N-terminal" evidence="11">
    <location>
        <begin position="7"/>
        <end position="149"/>
    </location>
</feature>
<dbReference type="STRING" id="1798647.A2855_02370"/>
<dbReference type="PANTHER" id="PTHR21015:SF27">
    <property type="entry name" value="UDP-N-ACETYLGLUCOSAMINE--N-ACETYLMURAMYL-(PENTAPEPTIDE) PYROPHOSPHORYL-UNDECAPRENOL N-ACETYLGLUCOSAMINE TRANSFERASE"/>
    <property type="match status" value="1"/>
</dbReference>
<dbReference type="EC" id="2.4.1.227" evidence="10"/>
<evidence type="ECO:0000256" key="4">
    <source>
        <dbReference type="ARBA" id="ARBA00022679"/>
    </source>
</evidence>
<evidence type="ECO:0000259" key="11">
    <source>
        <dbReference type="Pfam" id="PF03033"/>
    </source>
</evidence>
<keyword evidence="6 10" id="KW-0573">Peptidoglycan synthesis</keyword>
<proteinExistence type="inferred from homology"/>
<evidence type="ECO:0000256" key="1">
    <source>
        <dbReference type="ARBA" id="ARBA00022475"/>
    </source>
</evidence>
<keyword evidence="2 10" id="KW-0132">Cell division</keyword>
<dbReference type="PANTHER" id="PTHR21015">
    <property type="entry name" value="UDP-N-ACETYLGLUCOSAMINE--N-ACETYLMURAMYL-(PENTAPEPTIDE) PYROPHOSPHORYL-UNDECAPRENOL N-ACETYLGLUCOSAMINE TRANSFERASE 1"/>
    <property type="match status" value="1"/>
</dbReference>
<dbReference type="GO" id="GO:0050511">
    <property type="term" value="F:undecaprenyldiphospho-muramoylpentapeptide beta-N-acetylglucosaminyltransferase activity"/>
    <property type="evidence" value="ECO:0007669"/>
    <property type="project" value="UniProtKB-UniRule"/>
</dbReference>
<reference evidence="13 14" key="1">
    <citation type="journal article" date="2016" name="Nat. Commun.">
        <title>Thousands of microbial genomes shed light on interconnected biogeochemical processes in an aquifer system.</title>
        <authorList>
            <person name="Anantharaman K."/>
            <person name="Brown C.T."/>
            <person name="Hug L.A."/>
            <person name="Sharon I."/>
            <person name="Castelle C.J."/>
            <person name="Probst A.J."/>
            <person name="Thomas B.C."/>
            <person name="Singh A."/>
            <person name="Wilkins M.J."/>
            <person name="Karaoz U."/>
            <person name="Brodie E.L."/>
            <person name="Williams K.H."/>
            <person name="Hubbard S.S."/>
            <person name="Banfield J.F."/>
        </authorList>
    </citation>
    <scope>NUCLEOTIDE SEQUENCE [LARGE SCALE GENOMIC DNA]</scope>
</reference>
<evidence type="ECO:0000259" key="12">
    <source>
        <dbReference type="Pfam" id="PF04101"/>
    </source>
</evidence>
<comment type="subcellular location">
    <subcellularLocation>
        <location evidence="10">Cell membrane</location>
        <topology evidence="10">Peripheral membrane protein</topology>
        <orientation evidence="10">Cytoplasmic side</orientation>
    </subcellularLocation>
</comment>
<keyword evidence="3 10" id="KW-0328">Glycosyltransferase</keyword>
<accession>A0A1G2C9B3</accession>
<comment type="pathway">
    <text evidence="10">Cell wall biogenesis; peptidoglycan biosynthesis.</text>
</comment>
<comment type="catalytic activity">
    <reaction evidence="10">
        <text>di-trans,octa-cis-undecaprenyl diphospho-N-acetyl-alpha-D-muramoyl-L-alanyl-D-glutamyl-meso-2,6-diaminopimeloyl-D-alanyl-D-alanine + UDP-N-acetyl-alpha-D-glucosamine = di-trans,octa-cis-undecaprenyl diphospho-[N-acetyl-alpha-D-glucosaminyl-(1-&gt;4)]-N-acetyl-alpha-D-muramoyl-L-alanyl-D-glutamyl-meso-2,6-diaminopimeloyl-D-alanyl-D-alanine + UDP + H(+)</text>
        <dbReference type="Rhea" id="RHEA:31227"/>
        <dbReference type="ChEBI" id="CHEBI:15378"/>
        <dbReference type="ChEBI" id="CHEBI:57705"/>
        <dbReference type="ChEBI" id="CHEBI:58223"/>
        <dbReference type="ChEBI" id="CHEBI:61387"/>
        <dbReference type="ChEBI" id="CHEBI:61388"/>
        <dbReference type="EC" id="2.4.1.227"/>
    </reaction>
</comment>
<dbReference type="SUPFAM" id="SSF53756">
    <property type="entry name" value="UDP-Glycosyltransferase/glycogen phosphorylase"/>
    <property type="match status" value="1"/>
</dbReference>
<evidence type="ECO:0000256" key="8">
    <source>
        <dbReference type="ARBA" id="ARBA00023306"/>
    </source>
</evidence>
<dbReference type="CDD" id="cd03785">
    <property type="entry name" value="GT28_MurG"/>
    <property type="match status" value="1"/>
</dbReference>
<evidence type="ECO:0000313" key="14">
    <source>
        <dbReference type="Proteomes" id="UP000179059"/>
    </source>
</evidence>
<comment type="caution">
    <text evidence="10">Lacks conserved residue(s) required for the propagation of feature annotation.</text>
</comment>
<dbReference type="GO" id="GO:0071555">
    <property type="term" value="P:cell wall organization"/>
    <property type="evidence" value="ECO:0007669"/>
    <property type="project" value="UniProtKB-KW"/>
</dbReference>
<dbReference type="GO" id="GO:0005886">
    <property type="term" value="C:plasma membrane"/>
    <property type="evidence" value="ECO:0007669"/>
    <property type="project" value="UniProtKB-SubCell"/>
</dbReference>
<keyword evidence="5 10" id="KW-0133">Cell shape</keyword>
<evidence type="ECO:0000256" key="7">
    <source>
        <dbReference type="ARBA" id="ARBA00023136"/>
    </source>
</evidence>
<dbReference type="InterPro" id="IPR006009">
    <property type="entry name" value="GlcNAc_MurG"/>
</dbReference>
<evidence type="ECO:0000256" key="10">
    <source>
        <dbReference type="HAMAP-Rule" id="MF_00033"/>
    </source>
</evidence>